<dbReference type="InterPro" id="IPR036812">
    <property type="entry name" value="NAD(P)_OxRdtase_dom_sf"/>
</dbReference>
<dbReference type="InterPro" id="IPR023210">
    <property type="entry name" value="NADP_OxRdtase_dom"/>
</dbReference>
<dbReference type="InterPro" id="IPR050791">
    <property type="entry name" value="Aldo-Keto_reductase"/>
</dbReference>
<dbReference type="CDD" id="cd19076">
    <property type="entry name" value="AKR_AKR13A_13D"/>
    <property type="match status" value="1"/>
</dbReference>
<dbReference type="Gene3D" id="3.20.20.100">
    <property type="entry name" value="NADP-dependent oxidoreductase domain"/>
    <property type="match status" value="1"/>
</dbReference>
<evidence type="ECO:0000256" key="1">
    <source>
        <dbReference type="ARBA" id="ARBA00023002"/>
    </source>
</evidence>
<dbReference type="InterPro" id="IPR020471">
    <property type="entry name" value="AKR"/>
</dbReference>
<proteinExistence type="predicted"/>
<evidence type="ECO:0000313" key="3">
    <source>
        <dbReference type="EMBL" id="WTP54782.1"/>
    </source>
</evidence>
<organism evidence="3 4">
    <name type="scientific">Streptomyces tauricus</name>
    <dbReference type="NCBI Taxonomy" id="68274"/>
    <lineage>
        <taxon>Bacteria</taxon>
        <taxon>Bacillati</taxon>
        <taxon>Actinomycetota</taxon>
        <taxon>Actinomycetes</taxon>
        <taxon>Kitasatosporales</taxon>
        <taxon>Streptomycetaceae</taxon>
        <taxon>Streptomyces</taxon>
        <taxon>Streptomyces aurantiacus group</taxon>
    </lineage>
</organism>
<keyword evidence="4" id="KW-1185">Reference proteome</keyword>
<dbReference type="Proteomes" id="UP001432166">
    <property type="component" value="Chromosome"/>
</dbReference>
<protein>
    <submittedName>
        <fullName evidence="3">Aldo/keto reductase</fullName>
    </submittedName>
</protein>
<dbReference type="Pfam" id="PF00248">
    <property type="entry name" value="Aldo_ket_red"/>
    <property type="match status" value="1"/>
</dbReference>
<sequence>MPPLRRLRQLEVSAQGFGCLPTTAFYGSPTRTEATAVLRAALDAGVTLFDTADVQGLGAGEELLGEVLAGRRDEVLIATKFGMRRGGDGSFLGLCGRPEYVREACDASLRRLGTDRIDLYYQHWIDPEVPVEETAGAVAELVRAGKVRSFGLSEPSADSVRRADAVFPVTAVQSEWSLWSRDVEDEVVGVCRERGIGLVAYAPLGRGFLTGAIRHHSQLTADDFRQNLPRFQPANLERNLAIVRRLDTLARRLGASAACLALAWLHHQGPDVIPIPGTTSPAHLADNLAATRLALGPSESAALREVAALRVHGERYRPEMLAMTGT</sequence>
<evidence type="ECO:0000313" key="4">
    <source>
        <dbReference type="Proteomes" id="UP001432166"/>
    </source>
</evidence>
<dbReference type="PANTHER" id="PTHR43625:SF40">
    <property type="entry name" value="ALDO-KETO REDUCTASE YAKC [NADP(+)]"/>
    <property type="match status" value="1"/>
</dbReference>
<feature type="domain" description="NADP-dependent oxidoreductase" evidence="2">
    <location>
        <begin position="26"/>
        <end position="306"/>
    </location>
</feature>
<name>A0ABZ1JSX5_9ACTN</name>
<reference evidence="3" key="1">
    <citation type="submission" date="2022-10" db="EMBL/GenBank/DDBJ databases">
        <title>The complete genomes of actinobacterial strains from the NBC collection.</title>
        <authorList>
            <person name="Joergensen T.S."/>
            <person name="Alvarez Arevalo M."/>
            <person name="Sterndorff E.B."/>
            <person name="Faurdal D."/>
            <person name="Vuksanovic O."/>
            <person name="Mourched A.-S."/>
            <person name="Charusanti P."/>
            <person name="Shaw S."/>
            <person name="Blin K."/>
            <person name="Weber T."/>
        </authorList>
    </citation>
    <scope>NUCLEOTIDE SEQUENCE</scope>
    <source>
        <strain evidence="3">NBC_00189</strain>
    </source>
</reference>
<dbReference type="PANTHER" id="PTHR43625">
    <property type="entry name" value="AFLATOXIN B1 ALDEHYDE REDUCTASE"/>
    <property type="match status" value="1"/>
</dbReference>
<keyword evidence="1" id="KW-0560">Oxidoreductase</keyword>
<dbReference type="SUPFAM" id="SSF51430">
    <property type="entry name" value="NAD(P)-linked oxidoreductase"/>
    <property type="match status" value="1"/>
</dbReference>
<accession>A0ABZ1JSX5</accession>
<gene>
    <name evidence="3" type="ORF">OG288_06570</name>
</gene>
<dbReference type="PRINTS" id="PR00069">
    <property type="entry name" value="ALDKETRDTASE"/>
</dbReference>
<dbReference type="EMBL" id="CP108133">
    <property type="protein sequence ID" value="WTP54782.1"/>
    <property type="molecule type" value="Genomic_DNA"/>
</dbReference>
<evidence type="ECO:0000259" key="2">
    <source>
        <dbReference type="Pfam" id="PF00248"/>
    </source>
</evidence>
<dbReference type="RefSeq" id="WP_408058323.1">
    <property type="nucleotide sequence ID" value="NZ_CP108133.1"/>
</dbReference>